<dbReference type="InterPro" id="IPR015421">
    <property type="entry name" value="PyrdxlP-dep_Trfase_major"/>
</dbReference>
<dbReference type="GO" id="GO:0016829">
    <property type="term" value="F:lyase activity"/>
    <property type="evidence" value="ECO:0007669"/>
    <property type="project" value="InterPro"/>
</dbReference>
<evidence type="ECO:0000256" key="3">
    <source>
        <dbReference type="ARBA" id="ARBA00011881"/>
    </source>
</evidence>
<dbReference type="Proteomes" id="UP000551327">
    <property type="component" value="Unassembled WGS sequence"/>
</dbReference>
<sequence length="333" mass="34582">MQFLSDNAAAVHPAVWRALQDADAPDAPYDGDRWSARLDAAFADLFGQPCTALWVATGTAANCLALAAMVPPHGAVVCHREAHIETDEGGAPGFYLHGAKLLLAEGDGALLTPASVEAVLAGIRPDVHQVQPQALSITQASEYGRAYRPAEVAALGALARGRGLRLHMDGARFANAVAHLGCSPAAASCAGGVDALSFGFVKNGGMGAEAVVFFDPALAAASHQRRKRAGHLQSKGRFLAAQILALLERDLWLDNARAANAAAAELAAACPDRLLHPVEANEVFVRCTAAERAALRAQGFGFYDWGEDAARLVTAWNSPAAAVGALSRALAAL</sequence>
<reference evidence="6 7" key="1">
    <citation type="submission" date="2020-08" db="EMBL/GenBank/DDBJ databases">
        <title>The genome sequence of type strain Novosphingobium piscinae KCTC 42194.</title>
        <authorList>
            <person name="Liu Y."/>
        </authorList>
    </citation>
    <scope>NUCLEOTIDE SEQUENCE [LARGE SCALE GENOMIC DNA]</scope>
    <source>
        <strain evidence="6 7">KCTC 42194</strain>
    </source>
</reference>
<proteinExistence type="inferred from homology"/>
<dbReference type="Gene3D" id="3.40.640.10">
    <property type="entry name" value="Type I PLP-dependent aspartate aminotransferase-like (Major domain)"/>
    <property type="match status" value="1"/>
</dbReference>
<gene>
    <name evidence="6" type="ORF">H7F53_14160</name>
</gene>
<dbReference type="RefSeq" id="WP_185680157.1">
    <property type="nucleotide sequence ID" value="NZ_JACLAX010000017.1"/>
</dbReference>
<comment type="similarity">
    <text evidence="2">Belongs to the threonine aldolase family.</text>
</comment>
<keyword evidence="4" id="KW-0663">Pyridoxal phosphate</keyword>
<feature type="domain" description="Aromatic amino acid beta-eliminating lyase/threonine aldolase" evidence="5">
    <location>
        <begin position="2"/>
        <end position="287"/>
    </location>
</feature>
<dbReference type="PANTHER" id="PTHR48097:SF5">
    <property type="entry name" value="LOW SPECIFICITY L-THREONINE ALDOLASE"/>
    <property type="match status" value="1"/>
</dbReference>
<comment type="caution">
    <text evidence="6">The sequence shown here is derived from an EMBL/GenBank/DDBJ whole genome shotgun (WGS) entry which is preliminary data.</text>
</comment>
<dbReference type="InterPro" id="IPR015422">
    <property type="entry name" value="PyrdxlP-dep_Trfase_small"/>
</dbReference>
<evidence type="ECO:0000256" key="2">
    <source>
        <dbReference type="ARBA" id="ARBA00006966"/>
    </source>
</evidence>
<dbReference type="InterPro" id="IPR001597">
    <property type="entry name" value="ArAA_b-elim_lyase/Thr_aldolase"/>
</dbReference>
<comment type="cofactor">
    <cofactor evidence="1">
        <name>pyridoxal 5'-phosphate</name>
        <dbReference type="ChEBI" id="CHEBI:597326"/>
    </cofactor>
</comment>
<accession>A0A7X1G0A0</accession>
<keyword evidence="7" id="KW-1185">Reference proteome</keyword>
<dbReference type="AlphaFoldDB" id="A0A7X1G0A0"/>
<name>A0A7X1G0A0_9SPHN</name>
<evidence type="ECO:0000313" key="6">
    <source>
        <dbReference type="EMBL" id="MBC2670295.1"/>
    </source>
</evidence>
<dbReference type="InterPro" id="IPR015424">
    <property type="entry name" value="PyrdxlP-dep_Trfase"/>
</dbReference>
<dbReference type="PANTHER" id="PTHR48097">
    <property type="entry name" value="L-THREONINE ALDOLASE-RELATED"/>
    <property type="match status" value="1"/>
</dbReference>
<evidence type="ECO:0000256" key="4">
    <source>
        <dbReference type="ARBA" id="ARBA00022898"/>
    </source>
</evidence>
<organism evidence="6 7">
    <name type="scientific">Novosphingobium piscinae</name>
    <dbReference type="NCBI Taxonomy" id="1507448"/>
    <lineage>
        <taxon>Bacteria</taxon>
        <taxon>Pseudomonadati</taxon>
        <taxon>Pseudomonadota</taxon>
        <taxon>Alphaproteobacteria</taxon>
        <taxon>Sphingomonadales</taxon>
        <taxon>Sphingomonadaceae</taxon>
        <taxon>Novosphingobium</taxon>
    </lineage>
</organism>
<dbReference type="EMBL" id="JACLAX010000017">
    <property type="protein sequence ID" value="MBC2670295.1"/>
    <property type="molecule type" value="Genomic_DNA"/>
</dbReference>
<dbReference type="GO" id="GO:0006520">
    <property type="term" value="P:amino acid metabolic process"/>
    <property type="evidence" value="ECO:0007669"/>
    <property type="project" value="InterPro"/>
</dbReference>
<dbReference type="Gene3D" id="3.90.1150.10">
    <property type="entry name" value="Aspartate Aminotransferase, domain 1"/>
    <property type="match status" value="1"/>
</dbReference>
<evidence type="ECO:0000313" key="7">
    <source>
        <dbReference type="Proteomes" id="UP000551327"/>
    </source>
</evidence>
<comment type="subunit">
    <text evidence="3">Homotetramer.</text>
</comment>
<dbReference type="Pfam" id="PF01212">
    <property type="entry name" value="Beta_elim_lyase"/>
    <property type="match status" value="1"/>
</dbReference>
<evidence type="ECO:0000259" key="5">
    <source>
        <dbReference type="Pfam" id="PF01212"/>
    </source>
</evidence>
<evidence type="ECO:0000256" key="1">
    <source>
        <dbReference type="ARBA" id="ARBA00001933"/>
    </source>
</evidence>
<dbReference type="SUPFAM" id="SSF53383">
    <property type="entry name" value="PLP-dependent transferases"/>
    <property type="match status" value="1"/>
</dbReference>
<protein>
    <submittedName>
        <fullName evidence="6">Low specificity L-threonine aldolase</fullName>
    </submittedName>
</protein>